<gene>
    <name evidence="1" type="ORF">J8C05_06585</name>
</gene>
<protein>
    <submittedName>
        <fullName evidence="1">Uncharacterized protein</fullName>
    </submittedName>
</protein>
<dbReference type="RefSeq" id="WP_014099849.1">
    <property type="nucleotide sequence ID" value="NZ_CP072642.1"/>
</dbReference>
<evidence type="ECO:0000313" key="1">
    <source>
        <dbReference type="EMBL" id="QUV93050.1"/>
    </source>
</evidence>
<accession>A0ABX8AXH2</accession>
<dbReference type="EMBL" id="CP072642">
    <property type="protein sequence ID" value="QUV93050.1"/>
    <property type="molecule type" value="Genomic_DNA"/>
</dbReference>
<dbReference type="Proteomes" id="UP000677668">
    <property type="component" value="Chromosome 1"/>
</dbReference>
<organism evidence="1 2">
    <name type="scientific">Chloracidobacterium sp. N</name>
    <dbReference type="NCBI Taxonomy" id="2821540"/>
    <lineage>
        <taxon>Bacteria</taxon>
        <taxon>Pseudomonadati</taxon>
        <taxon>Acidobacteriota</taxon>
        <taxon>Terriglobia</taxon>
        <taxon>Terriglobales</taxon>
        <taxon>Acidobacteriaceae</taxon>
        <taxon>Chloracidobacterium</taxon>
        <taxon>Chloracidobacterium aggregatum</taxon>
    </lineage>
</organism>
<reference evidence="1 2" key="1">
    <citation type="submission" date="2021-03" db="EMBL/GenBank/DDBJ databases">
        <title>Genomic and phenotypic characterization of Chloracidobacterium isolates provides evidence for multiple species.</title>
        <authorList>
            <person name="Saini M.K."/>
            <person name="Costas A.M.G."/>
            <person name="Tank M."/>
            <person name="Bryant D.A."/>
        </authorList>
    </citation>
    <scope>NUCLEOTIDE SEQUENCE [LARGE SCALE GENOMIC DNA]</scope>
    <source>
        <strain evidence="1 2">N</strain>
    </source>
</reference>
<proteinExistence type="predicted"/>
<keyword evidence="2" id="KW-1185">Reference proteome</keyword>
<name>A0ABX8AXH2_9BACT</name>
<sequence length="99" mass="11026">MICHACGREVRLLGRVGRLDRCNECGADLHCCRNCRFFDAGARFECREPIAEPVRDKAAANHCEHFAPNTKVALTGASKSRTAADDARKAFEQLFKKKS</sequence>
<evidence type="ECO:0000313" key="2">
    <source>
        <dbReference type="Proteomes" id="UP000677668"/>
    </source>
</evidence>